<dbReference type="Proteomes" id="UP001163223">
    <property type="component" value="Chromosome"/>
</dbReference>
<accession>A0ACD4NM83</accession>
<evidence type="ECO:0000313" key="1">
    <source>
        <dbReference type="EMBL" id="WAJ27859.1"/>
    </source>
</evidence>
<reference evidence="1" key="1">
    <citation type="submission" date="2022-11" db="EMBL/GenBank/DDBJ databases">
        <title>beta-Carotene-producing bacterium, Jeongeuplla avenae sp. nov., alleviates the salt stress of Arabidopsis seedlings.</title>
        <authorList>
            <person name="Jiang L."/>
            <person name="Lee J."/>
        </authorList>
    </citation>
    <scope>NUCLEOTIDE SEQUENCE</scope>
    <source>
        <strain evidence="1">DY_R2A_6</strain>
    </source>
</reference>
<dbReference type="EMBL" id="CP113520">
    <property type="protein sequence ID" value="WAJ27859.1"/>
    <property type="molecule type" value="Genomic_DNA"/>
</dbReference>
<evidence type="ECO:0000313" key="2">
    <source>
        <dbReference type="Proteomes" id="UP001163223"/>
    </source>
</evidence>
<gene>
    <name evidence="1" type="ORF">OXU80_23940</name>
</gene>
<name>A0ACD4NM83_9HYPH</name>
<keyword evidence="2" id="KW-1185">Reference proteome</keyword>
<organism evidence="1 2">
    <name type="scientific">Antarcticirhabdus aurantiaca</name>
    <dbReference type="NCBI Taxonomy" id="2606717"/>
    <lineage>
        <taxon>Bacteria</taxon>
        <taxon>Pseudomonadati</taxon>
        <taxon>Pseudomonadota</taxon>
        <taxon>Alphaproteobacteria</taxon>
        <taxon>Hyphomicrobiales</taxon>
        <taxon>Aurantimonadaceae</taxon>
        <taxon>Antarcticirhabdus</taxon>
    </lineage>
</organism>
<sequence length="235" mass="25870">MPVTLYDLVGSDASRPFSPHCWKVRLALLHKGLPLQAVPTSFTAIPAVEGGASTIIPVIRDGDAVVSDSFAIAEYLERTYPDRPTLFGGEGGRASARFVEAYSNTMLHPLIAVCAAPDIHDMLDPADQIYFRQSREKRFGRPLEALRDGRAEAREALQARLGVVREVLKRQPFLSGDAPLFTDYIVFSAFQWARITTPLELLDADDPVFAWFERCLDLHGGAGRSVDAAQDREAA</sequence>
<protein>
    <submittedName>
        <fullName evidence="1">Glutathione S-transferase family protein</fullName>
    </submittedName>
</protein>
<proteinExistence type="predicted"/>